<name>K2HGB1_9RHOB</name>
<dbReference type="EMBL" id="AMGO01000007">
    <property type="protein sequence ID" value="EKE45497.1"/>
    <property type="molecule type" value="Genomic_DNA"/>
</dbReference>
<evidence type="ECO:0000313" key="2">
    <source>
        <dbReference type="EMBL" id="EKE45497.1"/>
    </source>
</evidence>
<gene>
    <name evidence="2" type="ORF">OCGS_0587</name>
</gene>
<sequence>MSAPKTDLDKQEKRHKTPLIGMGTMVLAALLLLLGLIAVLFFRGNDPADNSVPVQIEGAPVQAPAATD</sequence>
<dbReference type="RefSeq" id="WP_007425740.1">
    <property type="nucleotide sequence ID" value="NZ_AMGO01000007.1"/>
</dbReference>
<keyword evidence="1" id="KW-1133">Transmembrane helix</keyword>
<organism evidence="2 3">
    <name type="scientific">Oceaniovalibus guishaninsula JLT2003</name>
    <dbReference type="NCBI Taxonomy" id="1231392"/>
    <lineage>
        <taxon>Bacteria</taxon>
        <taxon>Pseudomonadati</taxon>
        <taxon>Pseudomonadota</taxon>
        <taxon>Alphaproteobacteria</taxon>
        <taxon>Rhodobacterales</taxon>
        <taxon>Roseobacteraceae</taxon>
        <taxon>Oceaniovalibus</taxon>
    </lineage>
</organism>
<keyword evidence="1" id="KW-0472">Membrane</keyword>
<dbReference type="AlphaFoldDB" id="K2HGB1"/>
<keyword evidence="1" id="KW-0812">Transmembrane</keyword>
<proteinExistence type="predicted"/>
<reference evidence="2 3" key="1">
    <citation type="journal article" date="2012" name="J. Bacteriol.">
        <title>Draft Genome Sequence of Oceaniovalibus guishaninsula JLT2003T.</title>
        <authorList>
            <person name="Tang K."/>
            <person name="Liu K."/>
            <person name="Jiao N."/>
        </authorList>
    </citation>
    <scope>NUCLEOTIDE SEQUENCE [LARGE SCALE GENOMIC DNA]</scope>
    <source>
        <strain evidence="2 3">JLT2003</strain>
    </source>
</reference>
<keyword evidence="3" id="KW-1185">Reference proteome</keyword>
<evidence type="ECO:0000313" key="3">
    <source>
        <dbReference type="Proteomes" id="UP000006765"/>
    </source>
</evidence>
<protein>
    <submittedName>
        <fullName evidence="2">Uncharacterized protein</fullName>
    </submittedName>
</protein>
<evidence type="ECO:0000256" key="1">
    <source>
        <dbReference type="SAM" id="Phobius"/>
    </source>
</evidence>
<dbReference type="Proteomes" id="UP000006765">
    <property type="component" value="Unassembled WGS sequence"/>
</dbReference>
<dbReference type="STRING" id="1231392.OCGS_0587"/>
<comment type="caution">
    <text evidence="2">The sequence shown here is derived from an EMBL/GenBank/DDBJ whole genome shotgun (WGS) entry which is preliminary data.</text>
</comment>
<feature type="transmembrane region" description="Helical" evidence="1">
    <location>
        <begin position="20"/>
        <end position="42"/>
    </location>
</feature>
<accession>K2HGB1</accession>